<evidence type="ECO:0000256" key="3">
    <source>
        <dbReference type="ARBA" id="ARBA00023002"/>
    </source>
</evidence>
<dbReference type="Pfam" id="PF00208">
    <property type="entry name" value="ELFV_dehydrog"/>
    <property type="match status" value="1"/>
</dbReference>
<dbReference type="InterPro" id="IPR036291">
    <property type="entry name" value="NAD(P)-bd_dom_sf"/>
</dbReference>
<keyword evidence="6" id="KW-0520">NAD</keyword>
<accession>A0A9D1G352</accession>
<dbReference type="PANTHER" id="PTHR11606">
    <property type="entry name" value="GLUTAMATE DEHYDROGENASE"/>
    <property type="match status" value="1"/>
</dbReference>
<dbReference type="AlphaFoldDB" id="A0A9D1G352"/>
<dbReference type="InterPro" id="IPR006097">
    <property type="entry name" value="Glu/Leu/Phe/Val/Trp_DH_dimer"/>
</dbReference>
<comment type="caution">
    <text evidence="9">The sequence shown here is derived from an EMBL/GenBank/DDBJ whole genome shotgun (WGS) entry which is preliminary data.</text>
</comment>
<dbReference type="PANTHER" id="PTHR11606:SF13">
    <property type="entry name" value="GLUTAMATE DEHYDROGENASE 1, MITOCHONDRIAL"/>
    <property type="match status" value="1"/>
</dbReference>
<evidence type="ECO:0000256" key="6">
    <source>
        <dbReference type="PIRSR" id="PIRSR000185-2"/>
    </source>
</evidence>
<dbReference type="SUPFAM" id="SSF53223">
    <property type="entry name" value="Aminoacid dehydrogenase-like, N-terminal domain"/>
    <property type="match status" value="1"/>
</dbReference>
<keyword evidence="3 4" id="KW-0560">Oxidoreductase</keyword>
<reference evidence="9" key="1">
    <citation type="submission" date="2020-10" db="EMBL/GenBank/DDBJ databases">
        <authorList>
            <person name="Gilroy R."/>
        </authorList>
    </citation>
    <scope>NUCLEOTIDE SEQUENCE</scope>
    <source>
        <strain evidence="9">ChiHecec3B27-6122</strain>
    </source>
</reference>
<evidence type="ECO:0000259" key="8">
    <source>
        <dbReference type="SMART" id="SM00839"/>
    </source>
</evidence>
<dbReference type="InterPro" id="IPR006096">
    <property type="entry name" value="Glu/Leu/Phe/Val/Trp_DH_C"/>
</dbReference>
<protein>
    <recommendedName>
        <fullName evidence="2 4">Glutamate dehydrogenase</fullName>
    </recommendedName>
</protein>
<dbReference type="GO" id="GO:0004352">
    <property type="term" value="F:glutamate dehydrogenase (NAD+) activity"/>
    <property type="evidence" value="ECO:0007669"/>
    <property type="project" value="TreeGrafter"/>
</dbReference>
<organism evidence="9 10">
    <name type="scientific">Candidatus Scatomorpha pullistercoris</name>
    <dbReference type="NCBI Taxonomy" id="2840929"/>
    <lineage>
        <taxon>Bacteria</taxon>
        <taxon>Bacillati</taxon>
        <taxon>Bacillota</taxon>
        <taxon>Clostridia</taxon>
        <taxon>Eubacteriales</taxon>
        <taxon>Candidatus Scatomorpha</taxon>
    </lineage>
</organism>
<comment type="similarity">
    <text evidence="1 4 7">Belongs to the Glu/Leu/Phe/Val dehydrogenases family.</text>
</comment>
<dbReference type="GO" id="GO:0006538">
    <property type="term" value="P:L-glutamate catabolic process"/>
    <property type="evidence" value="ECO:0007669"/>
    <property type="project" value="TreeGrafter"/>
</dbReference>
<dbReference type="PRINTS" id="PR00082">
    <property type="entry name" value="GLFDHDRGNASE"/>
</dbReference>
<reference evidence="9" key="2">
    <citation type="journal article" date="2021" name="PeerJ">
        <title>Extensive microbial diversity within the chicken gut microbiome revealed by metagenomics and culture.</title>
        <authorList>
            <person name="Gilroy R."/>
            <person name="Ravi A."/>
            <person name="Getino M."/>
            <person name="Pursley I."/>
            <person name="Horton D.L."/>
            <person name="Alikhan N.F."/>
            <person name="Baker D."/>
            <person name="Gharbi K."/>
            <person name="Hall N."/>
            <person name="Watson M."/>
            <person name="Adriaenssens E.M."/>
            <person name="Foster-Nyarko E."/>
            <person name="Jarju S."/>
            <person name="Secka A."/>
            <person name="Antonio M."/>
            <person name="Oren A."/>
            <person name="Chaudhuri R.R."/>
            <person name="La Ragione R."/>
            <person name="Hildebrand F."/>
            <person name="Pallen M.J."/>
        </authorList>
    </citation>
    <scope>NUCLEOTIDE SEQUENCE</scope>
    <source>
        <strain evidence="9">ChiHecec3B27-6122</strain>
    </source>
</reference>
<dbReference type="Gene3D" id="3.40.50.720">
    <property type="entry name" value="NAD(P)-binding Rossmann-like Domain"/>
    <property type="match status" value="1"/>
</dbReference>
<dbReference type="InterPro" id="IPR046346">
    <property type="entry name" value="Aminoacid_DH-like_N_sf"/>
</dbReference>
<evidence type="ECO:0000313" key="9">
    <source>
        <dbReference type="EMBL" id="HIS96423.1"/>
    </source>
</evidence>
<feature type="active site" description="Proton donor" evidence="5">
    <location>
        <position position="68"/>
    </location>
</feature>
<feature type="binding site" evidence="6">
    <location>
        <position position="55"/>
    </location>
    <ligand>
        <name>substrate</name>
    </ligand>
</feature>
<dbReference type="EMBL" id="DVJS01000010">
    <property type="protein sequence ID" value="HIS96423.1"/>
    <property type="molecule type" value="Genomic_DNA"/>
</dbReference>
<dbReference type="SUPFAM" id="SSF51735">
    <property type="entry name" value="NAD(P)-binding Rossmann-fold domains"/>
    <property type="match status" value="1"/>
</dbReference>
<proteinExistence type="inferred from homology"/>
<dbReference type="GO" id="GO:0000166">
    <property type="term" value="F:nucleotide binding"/>
    <property type="evidence" value="ECO:0007669"/>
    <property type="project" value="UniProtKB-KW"/>
</dbReference>
<evidence type="ECO:0000256" key="7">
    <source>
        <dbReference type="RuleBase" id="RU004417"/>
    </source>
</evidence>
<dbReference type="SMART" id="SM00839">
    <property type="entry name" value="ELFV_dehydrog"/>
    <property type="match status" value="1"/>
</dbReference>
<dbReference type="Proteomes" id="UP000886876">
    <property type="component" value="Unassembled WGS sequence"/>
</dbReference>
<evidence type="ECO:0000256" key="5">
    <source>
        <dbReference type="PIRSR" id="PIRSR000185-1"/>
    </source>
</evidence>
<evidence type="ECO:0000256" key="2">
    <source>
        <dbReference type="ARBA" id="ARBA00012896"/>
    </source>
</evidence>
<name>A0A9D1G352_9FIRM</name>
<feature type="domain" description="Glutamate/phenylalanine/leucine/valine/L-tryptophan dehydrogenase C-terminal" evidence="8">
    <location>
        <begin position="157"/>
        <end position="379"/>
    </location>
</feature>
<sequence length="382" mass="42213">MKPYLVIEWNDIESEAHGWLCIHNLVKGLAGGGTRMHPSVTKEEVMRLAEIMAYKYNAAGIPDCGGCKAGIVYDNKAPDALDVLKRFFSAMRPYVEIGLALGNDLGTTGPAIAKIRSELGMATMTETKSQMQDMQMRENMQKKAKLLHEKYDVFTVNDAMTGYGTAACADVAWKKKHGAPNGAKVLVQGFGNVGASAAYKLYKLGYKIVGISDAKQLVVCEDGLDVPYLVEHRTPYLEMDTDTLKPEYKVLPNTEWMDVDCDIFIPAALEAVINKDTVGRLKATVISEGANIPTTEKADAVLKERGAIVIPDFIANLGAIRFHGYARLGLIDFTPEAAIEDVIMCSEKNTELLFEEHEKTGEYFRDIAYRLFAPTKQSEFEF</sequence>
<evidence type="ECO:0000313" key="10">
    <source>
        <dbReference type="Proteomes" id="UP000886876"/>
    </source>
</evidence>
<feature type="binding site" evidence="6">
    <location>
        <position position="192"/>
    </location>
    <ligand>
        <name>NAD(+)</name>
        <dbReference type="ChEBI" id="CHEBI:57540"/>
    </ligand>
</feature>
<evidence type="ECO:0000256" key="4">
    <source>
        <dbReference type="PIRNR" id="PIRNR000185"/>
    </source>
</evidence>
<gene>
    <name evidence="9" type="ORF">IAD42_00440</name>
</gene>
<dbReference type="InterPro" id="IPR006095">
    <property type="entry name" value="Glu/Leu/Phe/Val/Trp_DH"/>
</dbReference>
<feature type="binding site" evidence="6">
    <location>
        <position position="161"/>
    </location>
    <ligand>
        <name>NAD(+)</name>
        <dbReference type="ChEBI" id="CHEBI:57540"/>
    </ligand>
</feature>
<dbReference type="InterPro" id="IPR014362">
    <property type="entry name" value="Glu_DH"/>
</dbReference>
<keyword evidence="6" id="KW-0547">Nucleotide-binding</keyword>
<dbReference type="PIRSF" id="PIRSF000185">
    <property type="entry name" value="Glu_DH"/>
    <property type="match status" value="1"/>
</dbReference>
<evidence type="ECO:0000256" key="1">
    <source>
        <dbReference type="ARBA" id="ARBA00006382"/>
    </source>
</evidence>
<dbReference type="Pfam" id="PF02812">
    <property type="entry name" value="ELFV_dehydrog_N"/>
    <property type="match status" value="1"/>
</dbReference>
<dbReference type="Gene3D" id="3.40.50.10860">
    <property type="entry name" value="Leucine Dehydrogenase, chain A, domain 1"/>
    <property type="match status" value="1"/>
</dbReference>